<dbReference type="EMBL" id="BQNB010021384">
    <property type="protein sequence ID" value="GJU05859.1"/>
    <property type="molecule type" value="Genomic_DNA"/>
</dbReference>
<dbReference type="PANTHER" id="PTHR48475">
    <property type="entry name" value="RIBONUCLEASE H"/>
    <property type="match status" value="1"/>
</dbReference>
<protein>
    <submittedName>
        <fullName evidence="4">Zf-CCHC domain-containing protein</fullName>
    </submittedName>
</protein>
<dbReference type="PANTHER" id="PTHR48475:SF2">
    <property type="entry name" value="RIBONUCLEASE H"/>
    <property type="match status" value="1"/>
</dbReference>
<dbReference type="InterPro" id="IPR036397">
    <property type="entry name" value="RNaseH_sf"/>
</dbReference>
<evidence type="ECO:0000313" key="5">
    <source>
        <dbReference type="Proteomes" id="UP001151760"/>
    </source>
</evidence>
<keyword evidence="1" id="KW-0479">Metal-binding</keyword>
<reference evidence="4" key="1">
    <citation type="journal article" date="2022" name="Int. J. Mol. Sci.">
        <title>Draft Genome of Tanacetum Coccineum: Genomic Comparison of Closely Related Tanacetum-Family Plants.</title>
        <authorList>
            <person name="Yamashiro T."/>
            <person name="Shiraishi A."/>
            <person name="Nakayama K."/>
            <person name="Satake H."/>
        </authorList>
    </citation>
    <scope>NUCLEOTIDE SEQUENCE</scope>
</reference>
<dbReference type="Gene3D" id="4.10.60.10">
    <property type="entry name" value="Zinc finger, CCHC-type"/>
    <property type="match status" value="1"/>
</dbReference>
<reference evidence="4" key="2">
    <citation type="submission" date="2022-01" db="EMBL/GenBank/DDBJ databases">
        <authorList>
            <person name="Yamashiro T."/>
            <person name="Shiraishi A."/>
            <person name="Satake H."/>
            <person name="Nakayama K."/>
        </authorList>
    </citation>
    <scope>NUCLEOTIDE SEQUENCE</scope>
</reference>
<dbReference type="SMART" id="SM00343">
    <property type="entry name" value="ZnF_C2HC"/>
    <property type="match status" value="1"/>
</dbReference>
<feature type="compositionally biased region" description="Acidic residues" evidence="2">
    <location>
        <begin position="362"/>
        <end position="374"/>
    </location>
</feature>
<feature type="compositionally biased region" description="Basic and acidic residues" evidence="2">
    <location>
        <begin position="396"/>
        <end position="420"/>
    </location>
</feature>
<evidence type="ECO:0000256" key="1">
    <source>
        <dbReference type="PROSITE-ProRule" id="PRU00047"/>
    </source>
</evidence>
<dbReference type="Pfam" id="PF14223">
    <property type="entry name" value="Retrotran_gag_2"/>
    <property type="match status" value="1"/>
</dbReference>
<dbReference type="Proteomes" id="UP001151760">
    <property type="component" value="Unassembled WGS sequence"/>
</dbReference>
<dbReference type="Gene3D" id="3.30.420.10">
    <property type="entry name" value="Ribonuclease H-like superfamily/Ribonuclease H"/>
    <property type="match status" value="1"/>
</dbReference>
<evidence type="ECO:0000256" key="2">
    <source>
        <dbReference type="SAM" id="MobiDB-lite"/>
    </source>
</evidence>
<proteinExistence type="predicted"/>
<dbReference type="PROSITE" id="PS50158">
    <property type="entry name" value="ZF_CCHC"/>
    <property type="match status" value="1"/>
</dbReference>
<sequence>MLISPEGKKYTYALRFEFKATNNEAEYEALLACLRMAKEMEVKDLSILVNSQLVANQVKGSFKARQLVIKQYLDKAKEMLKIFDTYSMEQVQRNQNKKGQSNLRASSEKYTKKEDSVKAITVPKSSHEETPFSLTYCSKAVIPSEINVETKRVEIFEASKNDEIIRENLDLLEQRREITSIREAIHKQKIERYYNKRVRPLTFKLGEYVLRLNSASKAEYQGKMGPTWEGPYINVEAYGNSQVKDNKIDLLVQQYEQFTILEEESIDSSFARFNTIITSLKDLDEGFSSKNYVRKFLRDLLPKWRAKVTAIEESKDLSSLALDELIDNLKVDEVVMEKDFEIYRGKKERVESISLKAKKESSDDETSTSENDDEEYAMAVRNFKKFFRRKGKFVRQPREEKKSFQQRDEKKGKSDRKCFRCGDPNHLIGDCPKPSRNKDQKDFIGGSWSDSENDAEDKTSDETCLMAQ</sequence>
<evidence type="ECO:0000313" key="4">
    <source>
        <dbReference type="EMBL" id="GJU05859.1"/>
    </source>
</evidence>
<dbReference type="InterPro" id="IPR001878">
    <property type="entry name" value="Znf_CCHC"/>
</dbReference>
<organism evidence="4 5">
    <name type="scientific">Tanacetum coccineum</name>
    <dbReference type="NCBI Taxonomy" id="301880"/>
    <lineage>
        <taxon>Eukaryota</taxon>
        <taxon>Viridiplantae</taxon>
        <taxon>Streptophyta</taxon>
        <taxon>Embryophyta</taxon>
        <taxon>Tracheophyta</taxon>
        <taxon>Spermatophyta</taxon>
        <taxon>Magnoliopsida</taxon>
        <taxon>eudicotyledons</taxon>
        <taxon>Gunneridae</taxon>
        <taxon>Pentapetalae</taxon>
        <taxon>asterids</taxon>
        <taxon>campanulids</taxon>
        <taxon>Asterales</taxon>
        <taxon>Asteraceae</taxon>
        <taxon>Asteroideae</taxon>
        <taxon>Anthemideae</taxon>
        <taxon>Anthemidinae</taxon>
        <taxon>Tanacetum</taxon>
    </lineage>
</organism>
<gene>
    <name evidence="4" type="ORF">Tco_1122289</name>
</gene>
<accession>A0ABQ5J065</accession>
<keyword evidence="1" id="KW-0862">Zinc</keyword>
<dbReference type="InterPro" id="IPR036875">
    <property type="entry name" value="Znf_CCHC_sf"/>
</dbReference>
<feature type="region of interest" description="Disordered" evidence="2">
    <location>
        <begin position="354"/>
        <end position="374"/>
    </location>
</feature>
<dbReference type="InterPro" id="IPR002156">
    <property type="entry name" value="RNaseH_domain"/>
</dbReference>
<name>A0ABQ5J065_9ASTR</name>
<dbReference type="CDD" id="cd09279">
    <property type="entry name" value="RNase_HI_like"/>
    <property type="match status" value="1"/>
</dbReference>
<feature type="region of interest" description="Disordered" evidence="2">
    <location>
        <begin position="394"/>
        <end position="468"/>
    </location>
</feature>
<keyword evidence="1" id="KW-0863">Zinc-finger</keyword>
<keyword evidence="5" id="KW-1185">Reference proteome</keyword>
<evidence type="ECO:0000259" key="3">
    <source>
        <dbReference type="PROSITE" id="PS50158"/>
    </source>
</evidence>
<dbReference type="SUPFAM" id="SSF57756">
    <property type="entry name" value="Retrovirus zinc finger-like domains"/>
    <property type="match status" value="1"/>
</dbReference>
<comment type="caution">
    <text evidence="4">The sequence shown here is derived from an EMBL/GenBank/DDBJ whole genome shotgun (WGS) entry which is preliminary data.</text>
</comment>
<dbReference type="SUPFAM" id="SSF53098">
    <property type="entry name" value="Ribonuclease H-like"/>
    <property type="match status" value="1"/>
</dbReference>
<feature type="domain" description="CCHC-type" evidence="3">
    <location>
        <begin position="416"/>
        <end position="433"/>
    </location>
</feature>
<dbReference type="InterPro" id="IPR012337">
    <property type="entry name" value="RNaseH-like_sf"/>
</dbReference>
<dbReference type="Pfam" id="PF13456">
    <property type="entry name" value="RVT_3"/>
    <property type="match status" value="1"/>
</dbReference>